<accession>A0A1G6CA27</accession>
<dbReference type="PANTHER" id="PTHR43409">
    <property type="entry name" value="ANAEROBIC MAGNESIUM-PROTOPORPHYRIN IX MONOMETHYL ESTER CYCLASE-RELATED"/>
    <property type="match status" value="1"/>
</dbReference>
<evidence type="ECO:0000256" key="4">
    <source>
        <dbReference type="ARBA" id="ARBA00023004"/>
    </source>
</evidence>
<keyword evidence="3" id="KW-0479">Metal-binding</keyword>
<dbReference type="GO" id="GO:0003824">
    <property type="term" value="F:catalytic activity"/>
    <property type="evidence" value="ECO:0007669"/>
    <property type="project" value="InterPro"/>
</dbReference>
<keyword evidence="5" id="KW-0411">Iron-sulfur</keyword>
<comment type="cofactor">
    <cofactor evidence="1">
        <name>[4Fe-4S] cluster</name>
        <dbReference type="ChEBI" id="CHEBI:49883"/>
    </cofactor>
</comment>
<evidence type="ECO:0000256" key="3">
    <source>
        <dbReference type="ARBA" id="ARBA00022723"/>
    </source>
</evidence>
<dbReference type="PROSITE" id="PS51918">
    <property type="entry name" value="RADICAL_SAM"/>
    <property type="match status" value="1"/>
</dbReference>
<evidence type="ECO:0000256" key="2">
    <source>
        <dbReference type="ARBA" id="ARBA00022691"/>
    </source>
</evidence>
<dbReference type="SFLD" id="SFLDG01095">
    <property type="entry name" value="Uncharacterised_Radical_SAM_Su"/>
    <property type="match status" value="1"/>
</dbReference>
<organism evidence="7 8">
    <name type="scientific">Eubacterium oxidoreducens</name>
    <dbReference type="NCBI Taxonomy" id="1732"/>
    <lineage>
        <taxon>Bacteria</taxon>
        <taxon>Bacillati</taxon>
        <taxon>Bacillota</taxon>
        <taxon>Clostridia</taxon>
        <taxon>Eubacteriales</taxon>
        <taxon>Eubacteriaceae</taxon>
        <taxon>Eubacterium</taxon>
    </lineage>
</organism>
<evidence type="ECO:0000256" key="1">
    <source>
        <dbReference type="ARBA" id="ARBA00001966"/>
    </source>
</evidence>
<dbReference type="RefSeq" id="WP_090174406.1">
    <property type="nucleotide sequence ID" value="NZ_FMXR01000017.1"/>
</dbReference>
<keyword evidence="4" id="KW-0408">Iron</keyword>
<reference evidence="7 8" key="1">
    <citation type="submission" date="2016-10" db="EMBL/GenBank/DDBJ databases">
        <authorList>
            <person name="de Groot N.N."/>
        </authorList>
    </citation>
    <scope>NUCLEOTIDE SEQUENCE [LARGE SCALE GENOMIC DNA]</scope>
    <source>
        <strain evidence="7 8">DSM 3217</strain>
    </source>
</reference>
<dbReference type="STRING" id="1732.SAMN02910417_02205"/>
<dbReference type="OrthoDB" id="9777636at2"/>
<dbReference type="PANTHER" id="PTHR43409:SF4">
    <property type="entry name" value="RADICAL SAM SUPERFAMILY PROTEIN"/>
    <property type="match status" value="1"/>
</dbReference>
<dbReference type="Proteomes" id="UP000199228">
    <property type="component" value="Unassembled WGS sequence"/>
</dbReference>
<dbReference type="GO" id="GO:0046872">
    <property type="term" value="F:metal ion binding"/>
    <property type="evidence" value="ECO:0007669"/>
    <property type="project" value="UniProtKB-KW"/>
</dbReference>
<dbReference type="AlphaFoldDB" id="A0A1G6CA27"/>
<evidence type="ECO:0000259" key="6">
    <source>
        <dbReference type="PROSITE" id="PS51918"/>
    </source>
</evidence>
<sequence>MRYDGMIYRPPSEARSLIVQVTVGCAHNACTFCTMYKDKKFYIRPKEEILADFEEAYERYKGAIDRIFLADGDALTIPTEDMLEILAFIKERFPHARITSYGAPKDVLNKTPQELKAIADAGLSMIYMGAESGDDEVLRRICKGVTANEIVRAGQLLKEAGFQLSLTLISGLGGRERRKEHAICSAKLVTKIKPDYLGFLTLMLDDAAPIMKSIREGTLKLLKPDDVVEEMLLFLNEVDSDGTVFRANHASNYVPLKGTLNADKKSLIDLLKKVRKENGYRPESFRAL</sequence>
<dbReference type="SFLD" id="SFLDG01082">
    <property type="entry name" value="B12-binding_domain_containing"/>
    <property type="match status" value="1"/>
</dbReference>
<evidence type="ECO:0000256" key="5">
    <source>
        <dbReference type="ARBA" id="ARBA00023014"/>
    </source>
</evidence>
<keyword evidence="2" id="KW-0949">S-adenosyl-L-methionine</keyword>
<evidence type="ECO:0000313" key="8">
    <source>
        <dbReference type="Proteomes" id="UP000199228"/>
    </source>
</evidence>
<proteinExistence type="predicted"/>
<dbReference type="InterPro" id="IPR051198">
    <property type="entry name" value="BchE-like"/>
</dbReference>
<dbReference type="SUPFAM" id="SSF102114">
    <property type="entry name" value="Radical SAM enzymes"/>
    <property type="match status" value="1"/>
</dbReference>
<dbReference type="GO" id="GO:0051536">
    <property type="term" value="F:iron-sulfur cluster binding"/>
    <property type="evidence" value="ECO:0007669"/>
    <property type="project" value="UniProtKB-KW"/>
</dbReference>
<dbReference type="InterPro" id="IPR007197">
    <property type="entry name" value="rSAM"/>
</dbReference>
<dbReference type="EMBL" id="FMXR01000017">
    <property type="protein sequence ID" value="SDB29641.1"/>
    <property type="molecule type" value="Genomic_DNA"/>
</dbReference>
<dbReference type="InterPro" id="IPR006638">
    <property type="entry name" value="Elp3/MiaA/NifB-like_rSAM"/>
</dbReference>
<protein>
    <submittedName>
        <fullName evidence="7">Fe-S oxidoreductase</fullName>
    </submittedName>
</protein>
<dbReference type="SFLD" id="SFLDS00029">
    <property type="entry name" value="Radical_SAM"/>
    <property type="match status" value="1"/>
</dbReference>
<dbReference type="Gene3D" id="3.20.20.70">
    <property type="entry name" value="Aldolase class I"/>
    <property type="match status" value="1"/>
</dbReference>
<keyword evidence="8" id="KW-1185">Reference proteome</keyword>
<dbReference type="SMART" id="SM00729">
    <property type="entry name" value="Elp3"/>
    <property type="match status" value="1"/>
</dbReference>
<dbReference type="Pfam" id="PF04055">
    <property type="entry name" value="Radical_SAM"/>
    <property type="match status" value="1"/>
</dbReference>
<dbReference type="InterPro" id="IPR013785">
    <property type="entry name" value="Aldolase_TIM"/>
</dbReference>
<name>A0A1G6CA27_EUBOX</name>
<dbReference type="CDD" id="cd01335">
    <property type="entry name" value="Radical_SAM"/>
    <property type="match status" value="1"/>
</dbReference>
<gene>
    <name evidence="7" type="ORF">SAMN02910417_02205</name>
</gene>
<evidence type="ECO:0000313" key="7">
    <source>
        <dbReference type="EMBL" id="SDB29641.1"/>
    </source>
</evidence>
<feature type="domain" description="Radical SAM core" evidence="6">
    <location>
        <begin position="9"/>
        <end position="241"/>
    </location>
</feature>
<dbReference type="InterPro" id="IPR058240">
    <property type="entry name" value="rSAM_sf"/>
</dbReference>